<dbReference type="AlphaFoldDB" id="A0AAE8HW24"/>
<proteinExistence type="predicted"/>
<reference evidence="1 3" key="1">
    <citation type="submission" date="2016-04" db="EMBL/GenBank/DDBJ databases">
        <title>Complete genome sequencing and analysis of CBMB27, Methylobacterium phyllosphaerae isolated from leaf tissues of rice (Oryza sativa L.).</title>
        <authorList>
            <person name="Lee Y."/>
            <person name="Hwangbo K."/>
            <person name="Chung H."/>
            <person name="Yoo J."/>
            <person name="Kim K.Y."/>
            <person name="Sa T.M."/>
            <person name="Um Y."/>
            <person name="Madhaiyan M."/>
        </authorList>
    </citation>
    <scope>NUCLEOTIDE SEQUENCE [LARGE SCALE GENOMIC DNA]</scope>
    <source>
        <strain evidence="1 3">CBMB27</strain>
    </source>
</reference>
<dbReference type="Proteomes" id="UP000185487">
    <property type="component" value="Chromosome"/>
</dbReference>
<dbReference type="KEGG" id="mphy:MCBMB27_02680"/>
<sequence length="46" mass="4968">MAVFSSIEGFCNPLRRHSALGDRSPVVDEQKKGLEPTIATLLSQAP</sequence>
<dbReference type="Proteomes" id="UP000199140">
    <property type="component" value="Unassembled WGS sequence"/>
</dbReference>
<protein>
    <submittedName>
        <fullName evidence="2">Uncharacterized protein</fullName>
    </submittedName>
</protein>
<reference evidence="2 4" key="2">
    <citation type="submission" date="2016-10" db="EMBL/GenBank/DDBJ databases">
        <authorList>
            <person name="Varghese N."/>
            <person name="Submissions S."/>
        </authorList>
    </citation>
    <scope>NUCLEOTIDE SEQUENCE [LARGE SCALE GENOMIC DNA]</scope>
    <source>
        <strain evidence="2 4">CBMB27</strain>
    </source>
</reference>
<dbReference type="EMBL" id="CP015367">
    <property type="protein sequence ID" value="APT31971.1"/>
    <property type="molecule type" value="Genomic_DNA"/>
</dbReference>
<organism evidence="2 4">
    <name type="scientific">Methylobacterium phyllosphaerae</name>
    <dbReference type="NCBI Taxonomy" id="418223"/>
    <lineage>
        <taxon>Bacteria</taxon>
        <taxon>Pseudomonadati</taxon>
        <taxon>Pseudomonadota</taxon>
        <taxon>Alphaproteobacteria</taxon>
        <taxon>Hyphomicrobiales</taxon>
        <taxon>Methylobacteriaceae</taxon>
        <taxon>Methylobacterium</taxon>
    </lineage>
</organism>
<dbReference type="EMBL" id="FOPK01000025">
    <property type="protein sequence ID" value="SFH45084.1"/>
    <property type="molecule type" value="Genomic_DNA"/>
</dbReference>
<evidence type="ECO:0000313" key="3">
    <source>
        <dbReference type="Proteomes" id="UP000185487"/>
    </source>
</evidence>
<evidence type="ECO:0000313" key="4">
    <source>
        <dbReference type="Proteomes" id="UP000199140"/>
    </source>
</evidence>
<name>A0AAE8HW24_9HYPH</name>
<keyword evidence="3" id="KW-1185">Reference proteome</keyword>
<evidence type="ECO:0000313" key="1">
    <source>
        <dbReference type="EMBL" id="APT31971.1"/>
    </source>
</evidence>
<evidence type="ECO:0000313" key="2">
    <source>
        <dbReference type="EMBL" id="SFH45084.1"/>
    </source>
</evidence>
<gene>
    <name evidence="1" type="ORF">MCBMB27_02680</name>
    <name evidence="2" type="ORF">SAMN05192567_12580</name>
</gene>
<accession>A0AAE8HW24</accession>